<dbReference type="AlphaFoldDB" id="A0A9X8H7U9"/>
<dbReference type="Proteomes" id="UP000275652">
    <property type="component" value="Unassembled WGS sequence"/>
</dbReference>
<evidence type="ECO:0000256" key="3">
    <source>
        <dbReference type="ARBA" id="ARBA00012780"/>
    </source>
</evidence>
<sequence>MKVPSSLAIAAAFAASSVAALDAKFYGINYDARTTMHGGCKDFLTIAEDFTVLKEVTSNVRIYGMDFNCSKSVLKAAGDNALKVWLGLWSEVNATFVRDGREEKVVDSFPSQFKALRDLVNDDTKLINNDNILGIQVSSEALYRYYVKGPGNETGSSDRHGINTVLGHLKTVRSYLRDHNLTFPVVISDIMDMYTMFPELYDEVDVVAVNQFSFWENKTAEEGAHFTFKRFQEQETRAKRAGKLILLHEAGWSTAGEDPIVTEASPRAQGVFTQDFLTLAARQNLNAFYFAAFDLPFNPTEIERNFGIHYANRTLKPRVKAVHVGRPLEAVRLRAGDNVIKAHRYWNADDDSVNENFGRVYAAKPSVGPSGVFDDEIWLWDYKTNILYSKSSNQCLESVGNNNTQTLRTSPCSNVTNDQKWSFENRYIVSQNDAKFCIDVDVHGSCETTPNGNLVVKMSPCNVTSTTITTLPIISDLAHIELIEIGIKTDGVLTELSGKVTWQTTRHFEKAHHVWFYDVITTQSITNQFSNTCLDAPKRMNGGDVLLSECNATNVNQKWVVNDITGQIHHATHIGFCLSASDEVDALVYLLWCDKKDTNQQWNLKLVKYEA</sequence>
<dbReference type="GO" id="GO:0005886">
    <property type="term" value="C:plasma membrane"/>
    <property type="evidence" value="ECO:0007669"/>
    <property type="project" value="UniProtKB-SubCell"/>
</dbReference>
<dbReference type="Gene3D" id="2.80.10.50">
    <property type="match status" value="2"/>
</dbReference>
<keyword evidence="9" id="KW-0961">Cell wall biogenesis/degradation</keyword>
<evidence type="ECO:0000256" key="7">
    <source>
        <dbReference type="ARBA" id="ARBA00023180"/>
    </source>
</evidence>
<evidence type="ECO:0000256" key="11">
    <source>
        <dbReference type="ARBA" id="ARBA00037649"/>
    </source>
</evidence>
<proteinExistence type="predicted"/>
<dbReference type="SUPFAM" id="SSF50370">
    <property type="entry name" value="Ricin B-like lectins"/>
    <property type="match status" value="2"/>
</dbReference>
<dbReference type="GO" id="GO:0000272">
    <property type="term" value="P:polysaccharide catabolic process"/>
    <property type="evidence" value="ECO:0007669"/>
    <property type="project" value="UniProtKB-KW"/>
</dbReference>
<keyword evidence="4" id="KW-1003">Cell membrane</keyword>
<evidence type="ECO:0000256" key="12">
    <source>
        <dbReference type="ARBA" id="ARBA00042373"/>
    </source>
</evidence>
<evidence type="ECO:0000256" key="2">
    <source>
        <dbReference type="ARBA" id="ARBA00004236"/>
    </source>
</evidence>
<keyword evidence="14" id="KW-0732">Signal</keyword>
<keyword evidence="5" id="KW-0378">Hydrolase</keyword>
<feature type="signal peptide" evidence="14">
    <location>
        <begin position="1"/>
        <end position="20"/>
    </location>
</feature>
<keyword evidence="6" id="KW-0472">Membrane</keyword>
<dbReference type="Gene3D" id="3.20.20.80">
    <property type="entry name" value="Glycosidases"/>
    <property type="match status" value="1"/>
</dbReference>
<comment type="catalytic activity">
    <reaction evidence="1">
        <text>Hydrolysis of (1-&gt;3)-beta-D-glucosidic linkages in (1-&gt;3)-beta-D-glucans.</text>
        <dbReference type="EC" id="3.2.1.39"/>
    </reaction>
</comment>
<dbReference type="PROSITE" id="PS50231">
    <property type="entry name" value="RICIN_B_LECTIN"/>
    <property type="match status" value="1"/>
</dbReference>
<accession>A0A9X8H7U9</accession>
<dbReference type="PANTHER" id="PTHR16631:SF17">
    <property type="entry name" value="GLUCAN ENDO-1,3-BETA-GLUCOSIDASE BTGC"/>
    <property type="match status" value="1"/>
</dbReference>
<reference evidence="16 17" key="1">
    <citation type="journal article" date="2018" name="J. Invertebr. Pathol.">
        <title>New genotyping method for the causative agent of crayfish plague (Aphanomyces astaci) based on whole genome data.</title>
        <authorList>
            <person name="Minardi D."/>
            <person name="Studholme D.J."/>
            <person name="van der Giezen M."/>
            <person name="Pretto T."/>
            <person name="Oidtmann B."/>
        </authorList>
    </citation>
    <scope>NUCLEOTIDE SEQUENCE [LARGE SCALE GENOMIC DNA]</scope>
    <source>
        <strain evidence="16 17">KB13</strain>
    </source>
</reference>
<evidence type="ECO:0000259" key="15">
    <source>
        <dbReference type="SMART" id="SM00458"/>
    </source>
</evidence>
<evidence type="ECO:0000256" key="13">
    <source>
        <dbReference type="ARBA" id="ARBA00043078"/>
    </source>
</evidence>
<evidence type="ECO:0000256" key="8">
    <source>
        <dbReference type="ARBA" id="ARBA00023277"/>
    </source>
</evidence>
<evidence type="ECO:0000313" key="16">
    <source>
        <dbReference type="EMBL" id="RLO03881.1"/>
    </source>
</evidence>
<dbReference type="SUPFAM" id="SSF51445">
    <property type="entry name" value="(Trans)glycosidases"/>
    <property type="match status" value="1"/>
</dbReference>
<protein>
    <recommendedName>
        <fullName evidence="3">glucan endo-1,3-beta-D-glucosidase</fullName>
        <ecNumber evidence="3">3.2.1.39</ecNumber>
    </recommendedName>
    <alternativeName>
        <fullName evidence="13">Endo-1,3-beta-glucanase btgC</fullName>
    </alternativeName>
    <alternativeName>
        <fullName evidence="12">Laminarinase btgC</fullName>
    </alternativeName>
</protein>
<dbReference type="Pfam" id="PF00652">
    <property type="entry name" value="Ricin_B_lectin"/>
    <property type="match status" value="1"/>
</dbReference>
<dbReference type="PANTHER" id="PTHR16631">
    <property type="entry name" value="GLUCAN 1,3-BETA-GLUCOSIDASE"/>
    <property type="match status" value="1"/>
</dbReference>
<dbReference type="EC" id="3.2.1.39" evidence="3"/>
<evidence type="ECO:0000256" key="10">
    <source>
        <dbReference type="ARBA" id="ARBA00023326"/>
    </source>
</evidence>
<dbReference type="InterPro" id="IPR000772">
    <property type="entry name" value="Ricin_B_lectin"/>
</dbReference>
<evidence type="ECO:0000256" key="5">
    <source>
        <dbReference type="ARBA" id="ARBA00022801"/>
    </source>
</evidence>
<keyword evidence="10" id="KW-0624">Polysaccharide degradation</keyword>
<dbReference type="InterPro" id="IPR017853">
    <property type="entry name" value="GH"/>
</dbReference>
<feature type="chain" id="PRO_5040993525" description="glucan endo-1,3-beta-D-glucosidase" evidence="14">
    <location>
        <begin position="21"/>
        <end position="611"/>
    </location>
</feature>
<dbReference type="InterPro" id="IPR035992">
    <property type="entry name" value="Ricin_B-like_lectins"/>
</dbReference>
<evidence type="ECO:0000256" key="4">
    <source>
        <dbReference type="ARBA" id="ARBA00022475"/>
    </source>
</evidence>
<organism evidence="16 17">
    <name type="scientific">Aphanomyces astaci</name>
    <name type="common">Crayfish plague agent</name>
    <dbReference type="NCBI Taxonomy" id="112090"/>
    <lineage>
        <taxon>Eukaryota</taxon>
        <taxon>Sar</taxon>
        <taxon>Stramenopiles</taxon>
        <taxon>Oomycota</taxon>
        <taxon>Saprolegniomycetes</taxon>
        <taxon>Saprolegniales</taxon>
        <taxon>Verrucalvaceae</taxon>
        <taxon>Aphanomyces</taxon>
    </lineage>
</organism>
<dbReference type="GO" id="GO:0071555">
    <property type="term" value="P:cell wall organization"/>
    <property type="evidence" value="ECO:0007669"/>
    <property type="project" value="UniProtKB-KW"/>
</dbReference>
<name>A0A9X8H7U9_APHAT</name>
<evidence type="ECO:0000256" key="9">
    <source>
        <dbReference type="ARBA" id="ARBA00023316"/>
    </source>
</evidence>
<gene>
    <name evidence="16" type="ORF">DYB28_013980</name>
</gene>
<dbReference type="GO" id="GO:0042973">
    <property type="term" value="F:glucan endo-1,3-beta-D-glucosidase activity"/>
    <property type="evidence" value="ECO:0007669"/>
    <property type="project" value="UniProtKB-EC"/>
</dbReference>
<comment type="subcellular location">
    <subcellularLocation>
        <location evidence="2">Cell membrane</location>
    </subcellularLocation>
</comment>
<keyword evidence="8" id="KW-0119">Carbohydrate metabolism</keyword>
<dbReference type="EMBL" id="QUTI01030000">
    <property type="protein sequence ID" value="RLO03881.1"/>
    <property type="molecule type" value="Genomic_DNA"/>
</dbReference>
<evidence type="ECO:0000256" key="1">
    <source>
        <dbReference type="ARBA" id="ARBA00000382"/>
    </source>
</evidence>
<dbReference type="InterPro" id="IPR050732">
    <property type="entry name" value="Beta-glucan_modifiers"/>
</dbReference>
<evidence type="ECO:0000256" key="6">
    <source>
        <dbReference type="ARBA" id="ARBA00023136"/>
    </source>
</evidence>
<comment type="caution">
    <text evidence="16">The sequence shown here is derived from an EMBL/GenBank/DDBJ whole genome shotgun (WGS) entry which is preliminary data.</text>
</comment>
<feature type="domain" description="Ricin B lectin" evidence="15">
    <location>
        <begin position="481"/>
        <end position="605"/>
    </location>
</feature>
<dbReference type="SMART" id="SM00458">
    <property type="entry name" value="RICIN"/>
    <property type="match status" value="1"/>
</dbReference>
<evidence type="ECO:0000313" key="17">
    <source>
        <dbReference type="Proteomes" id="UP000275652"/>
    </source>
</evidence>
<keyword evidence="7" id="KW-0325">Glycoprotein</keyword>
<evidence type="ECO:0000256" key="14">
    <source>
        <dbReference type="SAM" id="SignalP"/>
    </source>
</evidence>
<comment type="function">
    <text evidence="11">Glucanases play a role in cell expansion during growth, in cell-cell fusion during mating, and in spore release during sporulation. This enzyme may be involved in beta-glucan degradation. Active on laminarin and lichenan.</text>
</comment>